<keyword evidence="1 3" id="KW-0732">Signal</keyword>
<protein>
    <submittedName>
        <fullName evidence="4">Uncharacterized protein</fullName>
    </submittedName>
</protein>
<name>A0A8H5B0Y0_9AGAR</name>
<evidence type="ECO:0000256" key="2">
    <source>
        <dbReference type="SAM" id="MobiDB-lite"/>
    </source>
</evidence>
<organism evidence="4 5">
    <name type="scientific">Ephemerocybe angulata</name>
    <dbReference type="NCBI Taxonomy" id="980116"/>
    <lineage>
        <taxon>Eukaryota</taxon>
        <taxon>Fungi</taxon>
        <taxon>Dikarya</taxon>
        <taxon>Basidiomycota</taxon>
        <taxon>Agaricomycotina</taxon>
        <taxon>Agaricomycetes</taxon>
        <taxon>Agaricomycetidae</taxon>
        <taxon>Agaricales</taxon>
        <taxon>Agaricineae</taxon>
        <taxon>Psathyrellaceae</taxon>
        <taxon>Ephemerocybe</taxon>
    </lineage>
</organism>
<dbReference type="SUPFAM" id="SSF50685">
    <property type="entry name" value="Barwin-like endoglucanases"/>
    <property type="match status" value="1"/>
</dbReference>
<dbReference type="AlphaFoldDB" id="A0A8H5B0Y0"/>
<dbReference type="PANTHER" id="PTHR31836:SF28">
    <property type="entry name" value="SRCR DOMAIN-CONTAINING PROTEIN-RELATED"/>
    <property type="match status" value="1"/>
</dbReference>
<dbReference type="InterPro" id="IPR036908">
    <property type="entry name" value="RlpA-like_sf"/>
</dbReference>
<reference evidence="4 5" key="1">
    <citation type="journal article" date="2020" name="ISME J.">
        <title>Uncovering the hidden diversity of litter-decomposition mechanisms in mushroom-forming fungi.</title>
        <authorList>
            <person name="Floudas D."/>
            <person name="Bentzer J."/>
            <person name="Ahren D."/>
            <person name="Johansson T."/>
            <person name="Persson P."/>
            <person name="Tunlid A."/>
        </authorList>
    </citation>
    <scope>NUCLEOTIDE SEQUENCE [LARGE SCALE GENOMIC DNA]</scope>
    <source>
        <strain evidence="4 5">CBS 175.51</strain>
    </source>
</reference>
<comment type="caution">
    <text evidence="4">The sequence shown here is derived from an EMBL/GenBank/DDBJ whole genome shotgun (WGS) entry which is preliminary data.</text>
</comment>
<evidence type="ECO:0000313" key="4">
    <source>
        <dbReference type="EMBL" id="KAF5313988.1"/>
    </source>
</evidence>
<evidence type="ECO:0000256" key="1">
    <source>
        <dbReference type="ARBA" id="ARBA00022729"/>
    </source>
</evidence>
<feature type="chain" id="PRO_5034866284" evidence="3">
    <location>
        <begin position="28"/>
        <end position="270"/>
    </location>
</feature>
<dbReference type="Proteomes" id="UP000541558">
    <property type="component" value="Unassembled WGS sequence"/>
</dbReference>
<keyword evidence="5" id="KW-1185">Reference proteome</keyword>
<dbReference type="PANTHER" id="PTHR31836">
    <property type="match status" value="1"/>
</dbReference>
<dbReference type="Gene3D" id="2.40.40.10">
    <property type="entry name" value="RlpA-like domain"/>
    <property type="match status" value="1"/>
</dbReference>
<accession>A0A8H5B0Y0</accession>
<proteinExistence type="predicted"/>
<evidence type="ECO:0000256" key="3">
    <source>
        <dbReference type="SAM" id="SignalP"/>
    </source>
</evidence>
<dbReference type="EMBL" id="JAACJK010000222">
    <property type="protein sequence ID" value="KAF5313988.1"/>
    <property type="molecule type" value="Genomic_DNA"/>
</dbReference>
<dbReference type="CDD" id="cd22191">
    <property type="entry name" value="DPBB_RlpA_EXP_N-like"/>
    <property type="match status" value="1"/>
</dbReference>
<dbReference type="InterPro" id="IPR051477">
    <property type="entry name" value="Expansin_CellWall"/>
</dbReference>
<dbReference type="OrthoDB" id="623670at2759"/>
<feature type="region of interest" description="Disordered" evidence="2">
    <location>
        <begin position="164"/>
        <end position="229"/>
    </location>
</feature>
<feature type="compositionally biased region" description="Low complexity" evidence="2">
    <location>
        <begin position="174"/>
        <end position="229"/>
    </location>
</feature>
<gene>
    <name evidence="4" type="ORF">D9611_006901</name>
</gene>
<evidence type="ECO:0000313" key="5">
    <source>
        <dbReference type="Proteomes" id="UP000541558"/>
    </source>
</evidence>
<feature type="signal peptide" evidence="3">
    <location>
        <begin position="1"/>
        <end position="27"/>
    </location>
</feature>
<sequence length="270" mass="28184">MSSTSHSFRSLLGALLVALFAATFAHAAHGGVLDASGLSPTKFHHGKRNVLKNRMGTEVARRAEGTLAKRFSNARFTYFVTGMGACGNFNTPEDFIVAINTPQWDGGSHCGKTVTINLRGKTAQATVADRCVECPPNALDFTEGLMRYFDSNYRNDGTLYGEWSFGDSAPEQPKPTSTTEKPKPTSTTTTTTSTSTSTSTSTTTSSTTTSTSSKTTSTTTSTSATTTSTAALATSSSAAATPTGGFLDQAAYVLVELGNVVAHAPTSIAK</sequence>